<organism evidence="2 3">
    <name type="scientific">Streblomastix strix</name>
    <dbReference type="NCBI Taxonomy" id="222440"/>
    <lineage>
        <taxon>Eukaryota</taxon>
        <taxon>Metamonada</taxon>
        <taxon>Preaxostyla</taxon>
        <taxon>Oxymonadida</taxon>
        <taxon>Streblomastigidae</taxon>
        <taxon>Streblomastix</taxon>
    </lineage>
</organism>
<proteinExistence type="predicted"/>
<dbReference type="Proteomes" id="UP000324800">
    <property type="component" value="Unassembled WGS sequence"/>
</dbReference>
<evidence type="ECO:0000313" key="2">
    <source>
        <dbReference type="EMBL" id="KAA6380809.1"/>
    </source>
</evidence>
<sequence length="82" mass="10054">MKNQENQNVKKKKKINKKKKEWRKQMKELHVEIKENNLDGEYDYRYDDPGEYANEGVVEGVWNSEDCCYVWKSYWVYDCAYC</sequence>
<reference evidence="2 3" key="1">
    <citation type="submission" date="2019-03" db="EMBL/GenBank/DDBJ databases">
        <title>Single cell metagenomics reveals metabolic interactions within the superorganism composed of flagellate Streblomastix strix and complex community of Bacteroidetes bacteria on its surface.</title>
        <authorList>
            <person name="Treitli S.C."/>
            <person name="Kolisko M."/>
            <person name="Husnik F."/>
            <person name="Keeling P."/>
            <person name="Hampl V."/>
        </authorList>
    </citation>
    <scope>NUCLEOTIDE SEQUENCE [LARGE SCALE GENOMIC DNA]</scope>
    <source>
        <strain evidence="2">ST1C</strain>
    </source>
</reference>
<comment type="caution">
    <text evidence="2">The sequence shown here is derived from an EMBL/GenBank/DDBJ whole genome shotgun (WGS) entry which is preliminary data.</text>
</comment>
<evidence type="ECO:0000256" key="1">
    <source>
        <dbReference type="SAM" id="MobiDB-lite"/>
    </source>
</evidence>
<feature type="region of interest" description="Disordered" evidence="1">
    <location>
        <begin position="1"/>
        <end position="22"/>
    </location>
</feature>
<protein>
    <submittedName>
        <fullName evidence="2">Uncharacterized protein</fullName>
    </submittedName>
</protein>
<name>A0A5J4VEE5_9EUKA</name>
<dbReference type="AlphaFoldDB" id="A0A5J4VEE5"/>
<evidence type="ECO:0000313" key="3">
    <source>
        <dbReference type="Proteomes" id="UP000324800"/>
    </source>
</evidence>
<feature type="compositionally biased region" description="Basic residues" evidence="1">
    <location>
        <begin position="9"/>
        <end position="22"/>
    </location>
</feature>
<gene>
    <name evidence="2" type="ORF">EZS28_023662</name>
</gene>
<accession>A0A5J4VEE5</accession>
<dbReference type="EMBL" id="SNRW01007703">
    <property type="protein sequence ID" value="KAA6380809.1"/>
    <property type="molecule type" value="Genomic_DNA"/>
</dbReference>